<evidence type="ECO:0000256" key="3">
    <source>
        <dbReference type="ARBA" id="ARBA00022763"/>
    </source>
</evidence>
<dbReference type="SUPFAM" id="SSF52540">
    <property type="entry name" value="P-loop containing nucleoside triphosphate hydrolases"/>
    <property type="match status" value="2"/>
</dbReference>
<comment type="function">
    <text evidence="10">A helicase/nuclease that prepares dsDNA breaks (DSB) for recombinational DNA repair. Binds to DSBs and unwinds DNA via a highly rapid and processive ATP-dependent bidirectional helicase activity. Unwinds dsDNA until it encounters a Chi (crossover hotspot instigator) sequence from the 3' direction. Cuts ssDNA a few nucleotides 3' to the Chi site. The properties and activities of the enzyme are changed at Chi. The Chi-altered holoenzyme produces a long 3'-ssDNA overhang and facilitates RecA-binding to the ssDNA for homologous DNA recombination and repair. Holoenzyme degrades any linearized DNA that is unable to undergo homologous recombination. In the holoenzyme this subunit recognizes the wild-type Chi sequence, and when added to isolated RecB increases its ATP-dependent helicase processivity.</text>
</comment>
<keyword evidence="1 10" id="KW-0540">Nuclease</keyword>
<dbReference type="InterPro" id="IPR006697">
    <property type="entry name" value="RecC"/>
</dbReference>
<dbReference type="HAMAP" id="MF_01486">
    <property type="entry name" value="RecC"/>
    <property type="match status" value="1"/>
</dbReference>
<evidence type="ECO:0000256" key="8">
    <source>
        <dbReference type="ARBA" id="ARBA00023125"/>
    </source>
</evidence>
<dbReference type="InterPro" id="IPR013986">
    <property type="entry name" value="DExx_box_DNA_helicase_dom_sf"/>
</dbReference>
<sequence>MSSTLSPLEPGFMLLQGNRLEDLRDLLSEWITSYPLKPLEDECILVQSNGIAQWLKMALARDQGGCGIAAAMKVDLPGRFLWQAYRSVFDELPEISPYDKAPLTWRLYRLLGDWPALEACVQKLGENLEELEPLKGFLNQDTDPRRLHQLAANLADLYDQYQVYRADWLEAWEKNNNSLITAKGQVKPLETADLWQAVVWRLLVEDVQQDTDLPDATSPWARASRATIHQAVIKKCESYTPENRPEDLPRRVLVFGISSLPRQTLDLLHALAPFTQIMVFASNPCQHYWGDLVEGKELLKREYKRISERKISADLNPEDLHLEGHPLLASWGKQGRDYLHLLDEQDEPDSYREKLASIKRSIDLYRDPLDEGNSLLNQLQSDIYNLRPLKERQELNTPIDPEKDTSLQFLVAHSAQREVEILHDQLLATFEKAQQEGKELPPREVLVMVPDINVYAPHIQAVFGRYAGKYEERDPRFLPFHITDQSQRGQNTLLIALEKLLQLPSSRFAVSELLDLLDTPALRENYQLEEADLPRLKEWIQGANIRWGLNAQQRGDLGLPEEEQNTWLFGLRRLLLGFASGASESWQGIEPHDEVAGLEAALLGPLAQLLNDLETTLNELQKKHTPAAWLTTFTNLTQRFFVETSQADGWALVNLENQLENLEKVWQHASLNQQELPLEVVAEELLSALDQPTLTQKFLGGSINFATLMPMRAIPFKQVWLLGMNDGDYPRSVRPADFDLMAKDYRPGDRSRREDDRYLFLEALLSAREKLVISWIGRSIRDNTPRPASVLVGQLRDHLAAGWNLNLEDLTTEHSLQAFSRQYFMPNRLPQIFTYAHEWRRLHESPEKVEQDLPPWQAEAPVTLKELAAFLRHPVKTFYTQRLGVNWYNQNETLEDEEAFTLNGLEVWSLQNKMIEQITQALALQPEQPISLLLKETAAKIERSGDLAVPPFAQSQSYDLQEDLLLPLEAYKQLLQDYPQALAPQLVRLELTDEQGKLLLEDSLSDLRCNAAGERLRLVVQASRIHKGKSYKWYHLVRQWPAHLFAQLTGATQTRVLGPDTDLVMPTLEAEEAEKLLLEILAAWRSGMSQLLPLPCKTAFDFLDKEGKPWDTYEGNQRLAGEVSDHPAFVRFWPSYASLQKEPLFTELSQGVYQPLMDILTSSKQEAETNE</sequence>
<dbReference type="Pfam" id="PF17946">
    <property type="entry name" value="RecC_C"/>
    <property type="match status" value="1"/>
</dbReference>
<reference evidence="13" key="1">
    <citation type="journal article" date="2019" name="Int. J. Syst. Evol. Microbiol.">
        <title>The Global Catalogue of Microorganisms (GCM) 10K type strain sequencing project: providing services to taxonomists for standard genome sequencing and annotation.</title>
        <authorList>
            <consortium name="The Broad Institute Genomics Platform"/>
            <consortium name="The Broad Institute Genome Sequencing Center for Infectious Disease"/>
            <person name="Wu L."/>
            <person name="Ma J."/>
        </authorList>
    </citation>
    <scope>NUCLEOTIDE SEQUENCE [LARGE SCALE GENOMIC DNA]</scope>
    <source>
        <strain evidence="13">NBRC 100033</strain>
    </source>
</reference>
<keyword evidence="3 10" id="KW-0227">DNA damage</keyword>
<evidence type="ECO:0000313" key="13">
    <source>
        <dbReference type="Proteomes" id="UP001156682"/>
    </source>
</evidence>
<evidence type="ECO:0000256" key="5">
    <source>
        <dbReference type="ARBA" id="ARBA00022806"/>
    </source>
</evidence>
<name>A0ABQ5ZUB1_9GAMM</name>
<keyword evidence="2 10" id="KW-0547">Nucleotide-binding</keyword>
<dbReference type="EMBL" id="BSOR01000016">
    <property type="protein sequence ID" value="GLR63589.1"/>
    <property type="molecule type" value="Genomic_DNA"/>
</dbReference>
<dbReference type="InterPro" id="IPR041500">
    <property type="entry name" value="RecC_C"/>
</dbReference>
<comment type="similarity">
    <text evidence="10">Belongs to the RecC family.</text>
</comment>
<evidence type="ECO:0000313" key="12">
    <source>
        <dbReference type="EMBL" id="GLR63589.1"/>
    </source>
</evidence>
<dbReference type="PANTHER" id="PTHR30591">
    <property type="entry name" value="RECBCD ENZYME SUBUNIT RECC"/>
    <property type="match status" value="1"/>
</dbReference>
<evidence type="ECO:0000259" key="11">
    <source>
        <dbReference type="Pfam" id="PF17946"/>
    </source>
</evidence>
<dbReference type="InterPro" id="IPR027417">
    <property type="entry name" value="P-loop_NTPase"/>
</dbReference>
<evidence type="ECO:0000256" key="7">
    <source>
        <dbReference type="ARBA" id="ARBA00022840"/>
    </source>
</evidence>
<dbReference type="Gene3D" id="3.40.50.10930">
    <property type="match status" value="1"/>
</dbReference>
<dbReference type="NCBIfam" id="TIGR01450">
    <property type="entry name" value="recC"/>
    <property type="match status" value="1"/>
</dbReference>
<dbReference type="Gene3D" id="1.10.10.160">
    <property type="match status" value="1"/>
</dbReference>
<evidence type="ECO:0000256" key="10">
    <source>
        <dbReference type="HAMAP-Rule" id="MF_01486"/>
    </source>
</evidence>
<keyword evidence="4 10" id="KW-0378">Hydrolase</keyword>
<organism evidence="12 13">
    <name type="scientific">Marinospirillum insulare</name>
    <dbReference type="NCBI Taxonomy" id="217169"/>
    <lineage>
        <taxon>Bacteria</taxon>
        <taxon>Pseudomonadati</taxon>
        <taxon>Pseudomonadota</taxon>
        <taxon>Gammaproteobacteria</taxon>
        <taxon>Oceanospirillales</taxon>
        <taxon>Oceanospirillaceae</taxon>
        <taxon>Marinospirillum</taxon>
    </lineage>
</organism>
<comment type="subunit">
    <text evidence="10">Heterotrimer of RecB, RecC and RecD. All subunits contribute to DNA-binding.</text>
</comment>
<keyword evidence="8 10" id="KW-0238">DNA-binding</keyword>
<comment type="caution">
    <text evidence="12">The sequence shown here is derived from an EMBL/GenBank/DDBJ whole genome shotgun (WGS) entry which is preliminary data.</text>
</comment>
<keyword evidence="9 10" id="KW-0234">DNA repair</keyword>
<evidence type="ECO:0000256" key="6">
    <source>
        <dbReference type="ARBA" id="ARBA00022839"/>
    </source>
</evidence>
<evidence type="ECO:0000256" key="2">
    <source>
        <dbReference type="ARBA" id="ARBA00022741"/>
    </source>
</evidence>
<keyword evidence="13" id="KW-1185">Reference proteome</keyword>
<keyword evidence="6 10" id="KW-0269">Exonuclease</keyword>
<protein>
    <recommendedName>
        <fullName evidence="10">RecBCD enzyme subunit RecC</fullName>
    </recommendedName>
    <alternativeName>
        <fullName evidence="10">Exonuclease V subunit RecC</fullName>
        <shortName evidence="10">ExoV subunit RecC</shortName>
    </alternativeName>
    <alternativeName>
        <fullName evidence="10">Helicase/nuclease RecBCD subunit RecC</fullName>
    </alternativeName>
</protein>
<keyword evidence="7 10" id="KW-0067">ATP-binding</keyword>
<dbReference type="Pfam" id="PF04257">
    <property type="entry name" value="Exonuc_V_gamma"/>
    <property type="match status" value="1"/>
</dbReference>
<dbReference type="RefSeq" id="WP_027849921.1">
    <property type="nucleotide sequence ID" value="NZ_BSOR01000016.1"/>
</dbReference>
<accession>A0ABQ5ZUB1</accession>
<evidence type="ECO:0000256" key="9">
    <source>
        <dbReference type="ARBA" id="ARBA00023204"/>
    </source>
</evidence>
<dbReference type="Gene3D" id="3.40.50.300">
    <property type="entry name" value="P-loop containing nucleotide triphosphate hydrolases"/>
    <property type="match status" value="2"/>
</dbReference>
<dbReference type="Gene3D" id="1.10.10.990">
    <property type="match status" value="1"/>
</dbReference>
<comment type="miscellaneous">
    <text evidence="10">In the RecBCD complex, RecB has a slow 3'-5' helicase, an exonuclease activity and loads RecA onto ssDNA, RecD has a fast 5'-3' helicase activity, while RecC stimulates the ATPase and processivity of the RecB helicase and contributes to recognition of the Chi site.</text>
</comment>
<feature type="domain" description="RecC C-terminal" evidence="11">
    <location>
        <begin position="860"/>
        <end position="1105"/>
    </location>
</feature>
<gene>
    <name evidence="10 12" type="primary">recC</name>
    <name evidence="12" type="ORF">GCM10007878_10240</name>
</gene>
<dbReference type="Proteomes" id="UP001156682">
    <property type="component" value="Unassembled WGS sequence"/>
</dbReference>
<dbReference type="PANTHER" id="PTHR30591:SF1">
    <property type="entry name" value="RECBCD ENZYME SUBUNIT RECC"/>
    <property type="match status" value="1"/>
</dbReference>
<proteinExistence type="inferred from homology"/>
<dbReference type="PIRSF" id="PIRSF000980">
    <property type="entry name" value="RecC"/>
    <property type="match status" value="1"/>
</dbReference>
<evidence type="ECO:0000256" key="1">
    <source>
        <dbReference type="ARBA" id="ARBA00022722"/>
    </source>
</evidence>
<dbReference type="SUPFAM" id="SSF52980">
    <property type="entry name" value="Restriction endonuclease-like"/>
    <property type="match status" value="1"/>
</dbReference>
<dbReference type="InterPro" id="IPR011335">
    <property type="entry name" value="Restrct_endonuc-II-like"/>
</dbReference>
<evidence type="ECO:0000256" key="4">
    <source>
        <dbReference type="ARBA" id="ARBA00022801"/>
    </source>
</evidence>
<keyword evidence="5 10" id="KW-0347">Helicase</keyword>